<comment type="caution">
    <text evidence="6">The sequence shown here is derived from an EMBL/GenBank/DDBJ whole genome shotgun (WGS) entry which is preliminary data.</text>
</comment>
<keyword evidence="4" id="KW-0804">Transcription</keyword>
<evidence type="ECO:0000313" key="6">
    <source>
        <dbReference type="EMBL" id="KJY59150.1"/>
    </source>
</evidence>
<evidence type="ECO:0000256" key="1">
    <source>
        <dbReference type="ARBA" id="ARBA00009437"/>
    </source>
</evidence>
<dbReference type="InterPro" id="IPR005119">
    <property type="entry name" value="LysR_subst-bd"/>
</dbReference>
<sequence>MNLKHLQFFVELAHTEHMAKAAENLGISQPSLSYAISNIEHELGAPLFEKDGRNIKLTNYGKIYLKYVEESLNKLKQGSKYINELLDINSGHINLGFTYTLGQDLLPHLVSVFKKQEENKNIKFSFKQDTTEHLINDILNDKLDLVCSSMPEQNLDQLCVHHLVDQQMKVAVPLQCSLANKKSLYIKELEKCPFIMYSHKSGLRPKIDQIFSTVNFKPKVALEAVEDHAIIGFVHWGFGIAIVPNLPQLNDKTVKLLDIKDKIAKHSLYIITKNNHFLSPVVNKFQNFAQHYCQENYINKNKLI</sequence>
<evidence type="ECO:0000256" key="4">
    <source>
        <dbReference type="ARBA" id="ARBA00023163"/>
    </source>
</evidence>
<dbReference type="Pfam" id="PF03466">
    <property type="entry name" value="LysR_substrate"/>
    <property type="match status" value="1"/>
</dbReference>
<name>A0A0F4LKN8_9LACO</name>
<dbReference type="EMBL" id="JXBY01000002">
    <property type="protein sequence ID" value="KJY59150.1"/>
    <property type="molecule type" value="Genomic_DNA"/>
</dbReference>
<dbReference type="PANTHER" id="PTHR30346:SF28">
    <property type="entry name" value="HTH-TYPE TRANSCRIPTIONAL REGULATOR CYNR"/>
    <property type="match status" value="1"/>
</dbReference>
<proteinExistence type="inferred from homology"/>
<feature type="domain" description="HTH lysR-type" evidence="5">
    <location>
        <begin position="1"/>
        <end position="58"/>
    </location>
</feature>
<dbReference type="Gene3D" id="3.40.190.290">
    <property type="match status" value="1"/>
</dbReference>
<reference evidence="6 7" key="1">
    <citation type="submission" date="2014-12" db="EMBL/GenBank/DDBJ databases">
        <title>Comparative genomics of the lactic acid bacteria isolated from the honey bee gut.</title>
        <authorList>
            <person name="Ellegaard K.M."/>
            <person name="Tamarit D."/>
            <person name="Javelind E."/>
            <person name="Olofsson T."/>
            <person name="Andersson S.G."/>
            <person name="Vasquez A."/>
        </authorList>
    </citation>
    <scope>NUCLEOTIDE SEQUENCE [LARGE SCALE GENOMIC DNA]</scope>
    <source>
        <strain evidence="6 7">Biut2</strain>
    </source>
</reference>
<dbReference type="InterPro" id="IPR000847">
    <property type="entry name" value="LysR_HTH_N"/>
</dbReference>
<dbReference type="GO" id="GO:0003677">
    <property type="term" value="F:DNA binding"/>
    <property type="evidence" value="ECO:0007669"/>
    <property type="project" value="UniProtKB-KW"/>
</dbReference>
<dbReference type="InterPro" id="IPR036388">
    <property type="entry name" value="WH-like_DNA-bd_sf"/>
</dbReference>
<dbReference type="HOGENOM" id="CLU_039613_6_2_9"/>
<dbReference type="PROSITE" id="PS50931">
    <property type="entry name" value="HTH_LYSR"/>
    <property type="match status" value="1"/>
</dbReference>
<accession>A0A0F4LKN8</accession>
<dbReference type="PATRIC" id="fig|1218493.3.peg.121"/>
<evidence type="ECO:0000256" key="3">
    <source>
        <dbReference type="ARBA" id="ARBA00023125"/>
    </source>
</evidence>
<keyword evidence="3" id="KW-0238">DNA-binding</keyword>
<dbReference type="SUPFAM" id="SSF46785">
    <property type="entry name" value="Winged helix' DNA-binding domain"/>
    <property type="match status" value="1"/>
</dbReference>
<evidence type="ECO:0000259" key="5">
    <source>
        <dbReference type="PROSITE" id="PS50931"/>
    </source>
</evidence>
<protein>
    <submittedName>
        <fullName evidence="6">LysR substrate binding domain protein</fullName>
    </submittedName>
</protein>
<dbReference type="Proteomes" id="UP000033533">
    <property type="component" value="Unassembled WGS sequence"/>
</dbReference>
<dbReference type="GO" id="GO:0032993">
    <property type="term" value="C:protein-DNA complex"/>
    <property type="evidence" value="ECO:0007669"/>
    <property type="project" value="TreeGrafter"/>
</dbReference>
<comment type="similarity">
    <text evidence="1">Belongs to the LysR transcriptional regulatory family.</text>
</comment>
<dbReference type="Gene3D" id="1.10.10.10">
    <property type="entry name" value="Winged helix-like DNA-binding domain superfamily/Winged helix DNA-binding domain"/>
    <property type="match status" value="1"/>
</dbReference>
<gene>
    <name evidence="6" type="ORF">JF76_01110</name>
</gene>
<evidence type="ECO:0000256" key="2">
    <source>
        <dbReference type="ARBA" id="ARBA00023015"/>
    </source>
</evidence>
<dbReference type="PANTHER" id="PTHR30346">
    <property type="entry name" value="TRANSCRIPTIONAL DUAL REGULATOR HCAR-RELATED"/>
    <property type="match status" value="1"/>
</dbReference>
<dbReference type="STRING" id="1218493.JF76_01110"/>
<dbReference type="PRINTS" id="PR00039">
    <property type="entry name" value="HTHLYSR"/>
</dbReference>
<dbReference type="SUPFAM" id="SSF53850">
    <property type="entry name" value="Periplasmic binding protein-like II"/>
    <property type="match status" value="1"/>
</dbReference>
<organism evidence="6 7">
    <name type="scientific">Lactobacillus kullabergensis</name>
    <dbReference type="NCBI Taxonomy" id="1218493"/>
    <lineage>
        <taxon>Bacteria</taxon>
        <taxon>Bacillati</taxon>
        <taxon>Bacillota</taxon>
        <taxon>Bacilli</taxon>
        <taxon>Lactobacillales</taxon>
        <taxon>Lactobacillaceae</taxon>
        <taxon>Lactobacillus</taxon>
    </lineage>
</organism>
<dbReference type="AlphaFoldDB" id="A0A0F4LKN8"/>
<evidence type="ECO:0000313" key="7">
    <source>
        <dbReference type="Proteomes" id="UP000033533"/>
    </source>
</evidence>
<dbReference type="OrthoDB" id="9803735at2"/>
<dbReference type="FunFam" id="1.10.10.10:FF:000001">
    <property type="entry name" value="LysR family transcriptional regulator"/>
    <property type="match status" value="1"/>
</dbReference>
<keyword evidence="2" id="KW-0805">Transcription regulation</keyword>
<dbReference type="RefSeq" id="WP_045927352.1">
    <property type="nucleotide sequence ID" value="NZ_JBHSZS010000005.1"/>
</dbReference>
<dbReference type="InterPro" id="IPR036390">
    <property type="entry name" value="WH_DNA-bd_sf"/>
</dbReference>
<dbReference type="Pfam" id="PF00126">
    <property type="entry name" value="HTH_1"/>
    <property type="match status" value="1"/>
</dbReference>
<dbReference type="GO" id="GO:0003700">
    <property type="term" value="F:DNA-binding transcription factor activity"/>
    <property type="evidence" value="ECO:0007669"/>
    <property type="project" value="InterPro"/>
</dbReference>